<dbReference type="PANTHER" id="PTHR30619:SF7">
    <property type="entry name" value="BETA-LACTAMASE DOMAIN PROTEIN"/>
    <property type="match status" value="1"/>
</dbReference>
<dbReference type="Proteomes" id="UP000461768">
    <property type="component" value="Unassembled WGS sequence"/>
</dbReference>
<dbReference type="InterPro" id="IPR036866">
    <property type="entry name" value="RibonucZ/Hydroxyglut_hydro"/>
</dbReference>
<dbReference type="GO" id="GO:0016787">
    <property type="term" value="F:hydrolase activity"/>
    <property type="evidence" value="ECO:0007669"/>
    <property type="project" value="UniProtKB-KW"/>
</dbReference>
<feature type="domain" description="Metallo-beta-lactamase" evidence="1">
    <location>
        <begin position="63"/>
        <end position="257"/>
    </location>
</feature>
<dbReference type="CDD" id="cd07731">
    <property type="entry name" value="ComA-like_MBL-fold"/>
    <property type="match status" value="1"/>
</dbReference>
<dbReference type="OrthoDB" id="9783680at2"/>
<organism evidence="2 3">
    <name type="scientific">Candidatus Galacturonatibacter soehngenii</name>
    <dbReference type="NCBI Taxonomy" id="2307010"/>
    <lineage>
        <taxon>Bacteria</taxon>
        <taxon>Bacillati</taxon>
        <taxon>Bacillota</taxon>
        <taxon>Clostridia</taxon>
        <taxon>Lachnospirales</taxon>
        <taxon>Lachnospiraceae</taxon>
        <taxon>Candidatus Galacturonatibacter</taxon>
    </lineage>
</organism>
<accession>A0A7V7UI63</accession>
<dbReference type="PANTHER" id="PTHR30619">
    <property type="entry name" value="DNA INTERNALIZATION/COMPETENCE PROTEIN COMEC/REC2"/>
    <property type="match status" value="1"/>
</dbReference>
<dbReference type="RefSeq" id="WP_151140543.1">
    <property type="nucleotide sequence ID" value="NZ_WAGX01000002.1"/>
</dbReference>
<dbReference type="InterPro" id="IPR052159">
    <property type="entry name" value="Competence_DNA_uptake"/>
</dbReference>
<name>A0A7V7UI63_9FIRM</name>
<proteinExistence type="predicted"/>
<evidence type="ECO:0000313" key="3">
    <source>
        <dbReference type="Proteomes" id="UP000461768"/>
    </source>
</evidence>
<evidence type="ECO:0000259" key="1">
    <source>
        <dbReference type="SMART" id="SM00849"/>
    </source>
</evidence>
<sequence length="303" mass="33625">MKRNNRTRKKKQNKLLSSIIISIIIIASTIWSKENIENTNNNSLANDSFAVASMQVHFIDVGQADSILILSDDEAMLVDAGNNEDGTYLVKYLKEQGISKLKYVIATHPHEDHIGGMDDVINNFTVETVLMPDVTHTTKTFEDVLNAMNENDLGITIPSVGEEYEIGKAKFVVIAPNKEMDENNLNDASIGVKLMNGNNRFIMCGDAQKFSEKEMLQSGIDLSAQVYKVSHHGSNTATTDAFLKAISPEYAIIQCGENNSYGHPHKETLHKLEQMGVIVLRNDKNGTIIAISDGNKIQWITEK</sequence>
<dbReference type="Pfam" id="PF00753">
    <property type="entry name" value="Lactamase_B"/>
    <property type="match status" value="1"/>
</dbReference>
<dbReference type="Gene3D" id="3.60.15.10">
    <property type="entry name" value="Ribonuclease Z/Hydroxyacylglutathione hydrolase-like"/>
    <property type="match status" value="1"/>
</dbReference>
<dbReference type="InterPro" id="IPR035681">
    <property type="entry name" value="ComA-like_MBL"/>
</dbReference>
<gene>
    <name evidence="2" type="ORF">F7O84_00320</name>
</gene>
<comment type="caution">
    <text evidence="2">The sequence shown here is derived from an EMBL/GenBank/DDBJ whole genome shotgun (WGS) entry which is preliminary data.</text>
</comment>
<dbReference type="InterPro" id="IPR001279">
    <property type="entry name" value="Metallo-B-lactamas"/>
</dbReference>
<protein>
    <submittedName>
        <fullName evidence="2">MBL fold metallo-hydrolase</fullName>
    </submittedName>
</protein>
<dbReference type="EMBL" id="WAGX01000002">
    <property type="protein sequence ID" value="KAB1440963.1"/>
    <property type="molecule type" value="Genomic_DNA"/>
</dbReference>
<reference evidence="2 3" key="2">
    <citation type="submission" date="2020-02" db="EMBL/GenBank/DDBJ databases">
        <title>Candidatus Galacturonibacter soehngenii shows hetero-acetogenic catabolism of galacturonic acid but lacks a canonical carbon monoxide dehydrogenase/acetyl-CoA synthase complex.</title>
        <authorList>
            <person name="Diender M."/>
            <person name="Stouten G.R."/>
            <person name="Petersen J.F."/>
            <person name="Nielsen P.H."/>
            <person name="Dueholm M.S."/>
            <person name="Pronk J.T."/>
            <person name="Van Loosdrecht M.C.M."/>
        </authorList>
    </citation>
    <scope>NUCLEOTIDE SEQUENCE [LARGE SCALE GENOMIC DNA]</scope>
    <source>
        <strain evidence="2">GalUA</strain>
    </source>
</reference>
<evidence type="ECO:0000313" key="2">
    <source>
        <dbReference type="EMBL" id="KAB1440963.1"/>
    </source>
</evidence>
<dbReference type="SMART" id="SM00849">
    <property type="entry name" value="Lactamase_B"/>
    <property type="match status" value="1"/>
</dbReference>
<keyword evidence="3" id="KW-1185">Reference proteome</keyword>
<reference evidence="2 3" key="1">
    <citation type="submission" date="2019-09" db="EMBL/GenBank/DDBJ databases">
        <authorList>
            <person name="Valk L.C."/>
        </authorList>
    </citation>
    <scope>NUCLEOTIDE SEQUENCE [LARGE SCALE GENOMIC DNA]</scope>
    <source>
        <strain evidence="2">GalUA</strain>
    </source>
</reference>
<dbReference type="SUPFAM" id="SSF56281">
    <property type="entry name" value="Metallo-hydrolase/oxidoreductase"/>
    <property type="match status" value="1"/>
</dbReference>
<keyword evidence="2" id="KW-0378">Hydrolase</keyword>
<dbReference type="AlphaFoldDB" id="A0A7V7UI63"/>